<feature type="compositionally biased region" description="Basic and acidic residues" evidence="1">
    <location>
        <begin position="124"/>
        <end position="143"/>
    </location>
</feature>
<dbReference type="PATRIC" id="fig|698759.3.peg.6315"/>
<evidence type="ECO:0000313" key="2">
    <source>
        <dbReference type="EMBL" id="EKX62987.1"/>
    </source>
</evidence>
<reference evidence="2 3" key="1">
    <citation type="submission" date="2012-11" db="EMBL/GenBank/DDBJ databases">
        <authorList>
            <person name="Huguet-Tapia J.C."/>
            <person name="Durkin A.S."/>
            <person name="Pettis G.S."/>
            <person name="Badger J.H."/>
        </authorList>
    </citation>
    <scope>NUCLEOTIDE SEQUENCE [LARGE SCALE GENOMIC DNA]</scope>
    <source>
        <strain evidence="2 3">91-03</strain>
    </source>
</reference>
<sequence length="198" mass="21376">MRPAARGPACVRHAGHAEHVEHVGYAHEWRAGSVRARCVSAAPPRRRAAAPPRGPARPAGGTKTWDHHPRPTAAVAQTRVRQEGADRRHPVVPALGVQRLRPPSRALPSSPTIPADTAPAAPQAERHGTDDRVVGRMYDKDPDNPQPPPTDFTTRHTKPDSRFDHSTASPAVGAIRDPDPLSALQGCDGRMKRFAEHA</sequence>
<comment type="caution">
    <text evidence="2">The sequence shown here is derived from an EMBL/GenBank/DDBJ whole genome shotgun (WGS) entry which is preliminary data.</text>
</comment>
<accession>L1KQU8</accession>
<evidence type="ECO:0000256" key="1">
    <source>
        <dbReference type="SAM" id="MobiDB-lite"/>
    </source>
</evidence>
<keyword evidence="3" id="KW-1185">Reference proteome</keyword>
<gene>
    <name evidence="2" type="ORF">STRIP9103_01643</name>
</gene>
<organism evidence="2 3">
    <name type="scientific">Streptomyces ipomoeae 91-03</name>
    <dbReference type="NCBI Taxonomy" id="698759"/>
    <lineage>
        <taxon>Bacteria</taxon>
        <taxon>Bacillati</taxon>
        <taxon>Actinomycetota</taxon>
        <taxon>Actinomycetes</taxon>
        <taxon>Kitasatosporales</taxon>
        <taxon>Streptomycetaceae</taxon>
        <taxon>Streptomyces</taxon>
    </lineage>
</organism>
<feature type="region of interest" description="Disordered" evidence="1">
    <location>
        <begin position="42"/>
        <end position="184"/>
    </location>
</feature>
<feature type="compositionally biased region" description="Low complexity" evidence="1">
    <location>
        <begin position="99"/>
        <end position="123"/>
    </location>
</feature>
<evidence type="ECO:0000313" key="3">
    <source>
        <dbReference type="Proteomes" id="UP000010411"/>
    </source>
</evidence>
<feature type="compositionally biased region" description="Basic and acidic residues" evidence="1">
    <location>
        <begin position="80"/>
        <end position="89"/>
    </location>
</feature>
<dbReference type="EMBL" id="AEJC01000473">
    <property type="protein sequence ID" value="EKX62987.1"/>
    <property type="molecule type" value="Genomic_DNA"/>
</dbReference>
<name>L1KQU8_9ACTN</name>
<protein>
    <submittedName>
        <fullName evidence="2">Uncharacterized protein</fullName>
    </submittedName>
</protein>
<dbReference type="Proteomes" id="UP000010411">
    <property type="component" value="Unassembled WGS sequence"/>
</dbReference>
<feature type="compositionally biased region" description="Basic and acidic residues" evidence="1">
    <location>
        <begin position="153"/>
        <end position="165"/>
    </location>
</feature>
<proteinExistence type="predicted"/>
<dbReference type="AlphaFoldDB" id="L1KQU8"/>